<feature type="non-terminal residue" evidence="2">
    <location>
        <position position="99"/>
    </location>
</feature>
<dbReference type="AlphaFoldDB" id="A0A8T0WEK1"/>
<reference evidence="2" key="1">
    <citation type="submission" date="2020-05" db="EMBL/GenBank/DDBJ databases">
        <title>WGS assembly of Panicum virgatum.</title>
        <authorList>
            <person name="Lovell J.T."/>
            <person name="Jenkins J."/>
            <person name="Shu S."/>
            <person name="Juenger T.E."/>
            <person name="Schmutz J."/>
        </authorList>
    </citation>
    <scope>NUCLEOTIDE SEQUENCE</scope>
    <source>
        <strain evidence="2">AP13</strain>
    </source>
</reference>
<evidence type="ECO:0000256" key="1">
    <source>
        <dbReference type="SAM" id="MobiDB-lite"/>
    </source>
</evidence>
<protein>
    <submittedName>
        <fullName evidence="2">Uncharacterized protein</fullName>
    </submittedName>
</protein>
<dbReference type="EMBL" id="CM029039">
    <property type="protein sequence ID" value="KAG2646290.1"/>
    <property type="molecule type" value="Genomic_DNA"/>
</dbReference>
<keyword evidence="3" id="KW-1185">Reference proteome</keyword>
<name>A0A8T0WEK1_PANVG</name>
<proteinExistence type="predicted"/>
<evidence type="ECO:0000313" key="3">
    <source>
        <dbReference type="Proteomes" id="UP000823388"/>
    </source>
</evidence>
<sequence length="99" mass="10591">MLDVAITIAQSTQRILAREPSKKLTSLHAAATARAGRTITDMPRNYQSHHRHRRHCPATGPVGAHVLLPFQPENPGPSGRMGPSLGRPPASAIVAECPC</sequence>
<comment type="caution">
    <text evidence="2">The sequence shown here is derived from an EMBL/GenBank/DDBJ whole genome shotgun (WGS) entry which is preliminary data.</text>
</comment>
<accession>A0A8T0WEK1</accession>
<feature type="region of interest" description="Disordered" evidence="1">
    <location>
        <begin position="37"/>
        <end position="89"/>
    </location>
</feature>
<gene>
    <name evidence="2" type="ORF">PVAP13_2KG499515</name>
</gene>
<dbReference type="Proteomes" id="UP000823388">
    <property type="component" value="Chromosome 2K"/>
</dbReference>
<evidence type="ECO:0000313" key="2">
    <source>
        <dbReference type="EMBL" id="KAG2646290.1"/>
    </source>
</evidence>
<organism evidence="2 3">
    <name type="scientific">Panicum virgatum</name>
    <name type="common">Blackwell switchgrass</name>
    <dbReference type="NCBI Taxonomy" id="38727"/>
    <lineage>
        <taxon>Eukaryota</taxon>
        <taxon>Viridiplantae</taxon>
        <taxon>Streptophyta</taxon>
        <taxon>Embryophyta</taxon>
        <taxon>Tracheophyta</taxon>
        <taxon>Spermatophyta</taxon>
        <taxon>Magnoliopsida</taxon>
        <taxon>Liliopsida</taxon>
        <taxon>Poales</taxon>
        <taxon>Poaceae</taxon>
        <taxon>PACMAD clade</taxon>
        <taxon>Panicoideae</taxon>
        <taxon>Panicodae</taxon>
        <taxon>Paniceae</taxon>
        <taxon>Panicinae</taxon>
        <taxon>Panicum</taxon>
        <taxon>Panicum sect. Hiantes</taxon>
    </lineage>
</organism>
<feature type="compositionally biased region" description="Basic residues" evidence="1">
    <location>
        <begin position="47"/>
        <end position="56"/>
    </location>
</feature>